<dbReference type="Gene3D" id="1.50.10.100">
    <property type="entry name" value="Chondroitin AC/alginate lyase"/>
    <property type="match status" value="1"/>
</dbReference>
<organism evidence="11">
    <name type="scientific">Caldithrix abyssi</name>
    <dbReference type="NCBI Taxonomy" id="187145"/>
    <lineage>
        <taxon>Bacteria</taxon>
        <taxon>Pseudomonadati</taxon>
        <taxon>Calditrichota</taxon>
        <taxon>Calditrichia</taxon>
        <taxon>Calditrichales</taxon>
        <taxon>Calditrichaceae</taxon>
        <taxon>Caldithrix</taxon>
    </lineage>
</organism>
<evidence type="ECO:0000256" key="5">
    <source>
        <dbReference type="ARBA" id="ARBA00022989"/>
    </source>
</evidence>
<evidence type="ECO:0000256" key="6">
    <source>
        <dbReference type="ARBA" id="ARBA00023136"/>
    </source>
</evidence>
<keyword evidence="7" id="KW-0325">Glycoprotein</keyword>
<dbReference type="InterPro" id="IPR012480">
    <property type="entry name" value="Hepar_II_III_C"/>
</dbReference>
<evidence type="ECO:0000256" key="2">
    <source>
        <dbReference type="ARBA" id="ARBA00004196"/>
    </source>
</evidence>
<evidence type="ECO:0000259" key="10">
    <source>
        <dbReference type="Pfam" id="PF16332"/>
    </source>
</evidence>
<dbReference type="GO" id="GO:0030313">
    <property type="term" value="C:cell envelope"/>
    <property type="evidence" value="ECO:0007669"/>
    <property type="project" value="UniProtKB-SubCell"/>
</dbReference>
<evidence type="ECO:0000256" key="3">
    <source>
        <dbReference type="ARBA" id="ARBA00022692"/>
    </source>
</evidence>
<dbReference type="Pfam" id="PF16332">
    <property type="entry name" value="DUF4962"/>
    <property type="match status" value="1"/>
</dbReference>
<dbReference type="GO" id="GO:0016020">
    <property type="term" value="C:membrane"/>
    <property type="evidence" value="ECO:0007669"/>
    <property type="project" value="UniProtKB-SubCell"/>
</dbReference>
<evidence type="ECO:0000313" key="11">
    <source>
        <dbReference type="EMBL" id="HHE54840.1"/>
    </source>
</evidence>
<evidence type="ECO:0000259" key="9">
    <source>
        <dbReference type="Pfam" id="PF07940"/>
    </source>
</evidence>
<dbReference type="Pfam" id="PF07940">
    <property type="entry name" value="Hepar_II_III_C"/>
    <property type="match status" value="1"/>
</dbReference>
<evidence type="ECO:0000256" key="8">
    <source>
        <dbReference type="ARBA" id="ARBA00023235"/>
    </source>
</evidence>
<gene>
    <name evidence="11" type="ORF">ENL21_03590</name>
</gene>
<dbReference type="PANTHER" id="PTHR15532">
    <property type="match status" value="1"/>
</dbReference>
<sequence length="561" mass="63152">AKRILLEVTKWHTADDDVTSVMSKWGDEPGLSLAKCAHRAYDWLYEALTAEERQKVLKMCEARAWQCYRRLTRKNFLTYPGGSHNGRLIAYLTDMALVMAGESSGALTWLEYSLKALTTIYPHWAGIDGGWAEGTAYGLLYNIYYIPSFEGLRQLTGFNLWKRPFFKNVRYFFFYCTAIRGEMQPFGDKALKGGPGVHGGSGFPDLMWFHAHRYNDPYTGWWVKQIKGWNGSKGELALLFPDEPPVKKPENIPQSRVFRSVGWAGLHSDITDPDNDTCMIFKSSPYGSVSHSHADQNSFAIMKGGVALAIPSGHFGPTYGSPHHATWTRSTKANNCILVNGEGQVIREAKASGRITDFVDRRGFTYVAGDAAPAYMGKLRKFNRHILFLRPAVFLLLDELAAPRPAQFQWMFHALEKMIIKENQIISSRKGAKLQIFLKCPEGLHFSQTDKFDTPYNEGIPKEYQEQVPNHWHVTAETTKKTRETRIGAILVVTGPDENVNVQMLEQKGWFGIRASGNFGKVEGWLQIQPGYEGPVGFQAEVAQGKIKLCGRAKDGEIFSI</sequence>
<keyword evidence="4" id="KW-0732">Signal</keyword>
<dbReference type="GO" id="GO:0047757">
    <property type="term" value="F:chondroitin-glucuronate 5-epimerase activity"/>
    <property type="evidence" value="ECO:0007669"/>
    <property type="project" value="TreeGrafter"/>
</dbReference>
<keyword evidence="8" id="KW-0413">Isomerase</keyword>
<name>A0A7V5H312_CALAY</name>
<evidence type="ECO:0000256" key="4">
    <source>
        <dbReference type="ARBA" id="ARBA00022729"/>
    </source>
</evidence>
<keyword evidence="5" id="KW-1133">Transmembrane helix</keyword>
<feature type="non-terminal residue" evidence="11">
    <location>
        <position position="1"/>
    </location>
</feature>
<dbReference type="InterPro" id="IPR032518">
    <property type="entry name" value="HepII_N"/>
</dbReference>
<evidence type="ECO:0000256" key="7">
    <source>
        <dbReference type="ARBA" id="ARBA00023180"/>
    </source>
</evidence>
<evidence type="ECO:0000256" key="1">
    <source>
        <dbReference type="ARBA" id="ARBA00004141"/>
    </source>
</evidence>
<dbReference type="InterPro" id="IPR052447">
    <property type="entry name" value="Dermatan-Sulfate_Isomerase"/>
</dbReference>
<protein>
    <submittedName>
        <fullName evidence="11">DUF4962 domain-containing protein</fullName>
    </submittedName>
</protein>
<dbReference type="GO" id="GO:0016829">
    <property type="term" value="F:lyase activity"/>
    <property type="evidence" value="ECO:0007669"/>
    <property type="project" value="InterPro"/>
</dbReference>
<dbReference type="AlphaFoldDB" id="A0A7V5H312"/>
<feature type="domain" description="Heparinase II N-terminal" evidence="10">
    <location>
        <begin position="36"/>
        <end position="227"/>
    </location>
</feature>
<dbReference type="Gene3D" id="2.70.98.70">
    <property type="match status" value="1"/>
</dbReference>
<comment type="subcellular location">
    <subcellularLocation>
        <location evidence="2">Cell envelope</location>
    </subcellularLocation>
    <subcellularLocation>
        <location evidence="1">Membrane</location>
        <topology evidence="1">Multi-pass membrane protein</topology>
    </subcellularLocation>
</comment>
<dbReference type="PANTHER" id="PTHR15532:SF5">
    <property type="entry name" value="SULFOTRANSFERASE DOMAIN-CONTAINING PROTEIN"/>
    <property type="match status" value="1"/>
</dbReference>
<dbReference type="EMBL" id="DRTD01000259">
    <property type="protein sequence ID" value="HHE54840.1"/>
    <property type="molecule type" value="Genomic_DNA"/>
</dbReference>
<accession>A0A7V5H312</accession>
<feature type="domain" description="Heparinase II/III-like C-terminal" evidence="9">
    <location>
        <begin position="254"/>
        <end position="497"/>
    </location>
</feature>
<dbReference type="InterPro" id="IPR008929">
    <property type="entry name" value="Chondroitin_lyas"/>
</dbReference>
<reference evidence="11" key="1">
    <citation type="journal article" date="2020" name="mSystems">
        <title>Genome- and Community-Level Interaction Insights into Carbon Utilization and Element Cycling Functions of Hydrothermarchaeota in Hydrothermal Sediment.</title>
        <authorList>
            <person name="Zhou Z."/>
            <person name="Liu Y."/>
            <person name="Xu W."/>
            <person name="Pan J."/>
            <person name="Luo Z.H."/>
            <person name="Li M."/>
        </authorList>
    </citation>
    <scope>NUCLEOTIDE SEQUENCE [LARGE SCALE GENOMIC DNA]</scope>
    <source>
        <strain evidence="11">HyVt-76</strain>
    </source>
</reference>
<dbReference type="Proteomes" id="UP000886111">
    <property type="component" value="Unassembled WGS sequence"/>
</dbReference>
<keyword evidence="3" id="KW-0812">Transmembrane</keyword>
<comment type="caution">
    <text evidence="11">The sequence shown here is derived from an EMBL/GenBank/DDBJ whole genome shotgun (WGS) entry which is preliminary data.</text>
</comment>
<proteinExistence type="predicted"/>
<keyword evidence="6" id="KW-0472">Membrane</keyword>